<keyword evidence="1" id="KW-0175">Coiled coil</keyword>
<accession>A0A2U2NBM3</accession>
<organism evidence="4 5">
    <name type="scientific">Bifidobacterium callitrichidarum</name>
    <dbReference type="NCBI Taxonomy" id="2052941"/>
    <lineage>
        <taxon>Bacteria</taxon>
        <taxon>Bacillati</taxon>
        <taxon>Actinomycetota</taxon>
        <taxon>Actinomycetes</taxon>
        <taxon>Bifidobacteriales</taxon>
        <taxon>Bifidobacteriaceae</taxon>
        <taxon>Bifidobacterium</taxon>
    </lineage>
</organism>
<dbReference type="EMBL" id="QFFM01000005">
    <property type="protein sequence ID" value="PWG66434.1"/>
    <property type="molecule type" value="Genomic_DNA"/>
</dbReference>
<evidence type="ECO:0000313" key="4">
    <source>
        <dbReference type="EMBL" id="PWG66434.1"/>
    </source>
</evidence>
<proteinExistence type="predicted"/>
<protein>
    <submittedName>
        <fullName evidence="4">Uncharacterized protein</fullName>
    </submittedName>
</protein>
<keyword evidence="3" id="KW-0472">Membrane</keyword>
<feature type="transmembrane region" description="Helical" evidence="3">
    <location>
        <begin position="32"/>
        <end position="57"/>
    </location>
</feature>
<evidence type="ECO:0000256" key="1">
    <source>
        <dbReference type="SAM" id="Coils"/>
    </source>
</evidence>
<name>A0A2U2NBM3_9BIFI</name>
<evidence type="ECO:0000256" key="3">
    <source>
        <dbReference type="SAM" id="Phobius"/>
    </source>
</evidence>
<gene>
    <name evidence="4" type="ORF">DF196_03370</name>
</gene>
<dbReference type="NCBIfam" id="NF038353">
    <property type="entry name" value="FxLYD_dom"/>
    <property type="match status" value="1"/>
</dbReference>
<keyword evidence="5" id="KW-1185">Reference proteome</keyword>
<comment type="caution">
    <text evidence="4">The sequence shown here is derived from an EMBL/GenBank/DDBJ whole genome shotgun (WGS) entry which is preliminary data.</text>
</comment>
<dbReference type="Proteomes" id="UP000245876">
    <property type="component" value="Unassembled WGS sequence"/>
</dbReference>
<keyword evidence="3" id="KW-0812">Transmembrane</keyword>
<dbReference type="AlphaFoldDB" id="A0A2U2NBM3"/>
<dbReference type="RefSeq" id="WP_109056482.1">
    <property type="nucleotide sequence ID" value="NZ_QFFM01000005.1"/>
</dbReference>
<keyword evidence="3" id="KW-1133">Transmembrane helix</keyword>
<feature type="coiled-coil region" evidence="1">
    <location>
        <begin position="76"/>
        <end position="110"/>
    </location>
</feature>
<dbReference type="InterPro" id="IPR047676">
    <property type="entry name" value="FxLYD_dom"/>
</dbReference>
<evidence type="ECO:0000256" key="2">
    <source>
        <dbReference type="SAM" id="MobiDB-lite"/>
    </source>
</evidence>
<evidence type="ECO:0000313" key="5">
    <source>
        <dbReference type="Proteomes" id="UP000245876"/>
    </source>
</evidence>
<feature type="region of interest" description="Disordered" evidence="2">
    <location>
        <begin position="1"/>
        <end position="23"/>
    </location>
</feature>
<feature type="compositionally biased region" description="Pro residues" evidence="2">
    <location>
        <begin position="8"/>
        <end position="17"/>
    </location>
</feature>
<sequence>MSSQQPQNIPPRMPAKPTPKTNPMTQNVSLPLWVVLVIAAAALIVGLVGGLGGMFLYATPVISKAKTDYANEVTYSQKLEKQVQDSQASIDSLTQENANLSQQLEELQPTANDGTTGLTIMERNVVNSGSTILIEYVVRNDTNKTADEISMDFRFLDAQGNTVSSGAWTNNASVEPGKTGIVTAYGGFQRDDHASIVGVQAEKAYITINGEKYSVDLPDNEPVVNF</sequence>
<reference evidence="4 5" key="1">
    <citation type="journal article" date="2018" name="Int. J. Syst. Evol. Microbiol.">
        <title>Bifidobacterium callitrichidarum sp. nov. from the faeces of the emperor tamarin (Saguinus imperator).</title>
        <authorList>
            <person name="Modesto M."/>
            <person name="Michelini S."/>
            <person name="Sansosti M.C."/>
            <person name="De Filippo C."/>
            <person name="Cavalieri D."/>
            <person name="Qvirist L."/>
            <person name="Andlid T."/>
            <person name="Spiezio C."/>
            <person name="Sandri C."/>
            <person name="Pascarelli S."/>
            <person name="Sgorbati B."/>
            <person name="Mattarelli P."/>
        </authorList>
    </citation>
    <scope>NUCLEOTIDE SEQUENCE [LARGE SCALE GENOMIC DNA]</scope>
    <source>
        <strain evidence="4 5">TRI 5</strain>
    </source>
</reference>